<gene>
    <name evidence="1" type="ORF">F1654_03940</name>
</gene>
<evidence type="ECO:0000313" key="2">
    <source>
        <dbReference type="Proteomes" id="UP000325122"/>
    </source>
</evidence>
<keyword evidence="2" id="KW-1185">Reference proteome</keyword>
<dbReference type="SUPFAM" id="SSF102400">
    <property type="entry name" value="DNA polymerase III chi subunit"/>
    <property type="match status" value="1"/>
</dbReference>
<dbReference type="NCBIfam" id="NF004347">
    <property type="entry name" value="PRK05728.1-4"/>
    <property type="match status" value="1"/>
</dbReference>
<protein>
    <submittedName>
        <fullName evidence="1">DNA polymerase III subunit chi</fullName>
    </submittedName>
</protein>
<dbReference type="EMBL" id="VWOJ01000001">
    <property type="protein sequence ID" value="KAA5805145.1"/>
    <property type="molecule type" value="Genomic_DNA"/>
</dbReference>
<sequence length="149" mass="16754">MSEIWFYHHESARIEQTLPALLMKVLERGGRALVISPLESRIESLDQHLWTFTDDSFLPHGRADRPRADQQPVLLAREPENINNATMLFCLDGADPGDGGGWDRVLVMFEADDPGALNAARALWSARKKSQTPVSYYKQSSSGRWEKSG</sequence>
<organism evidence="1 2">
    <name type="scientific">Alkalicaulis satelles</name>
    <dbReference type="NCBI Taxonomy" id="2609175"/>
    <lineage>
        <taxon>Bacteria</taxon>
        <taxon>Pseudomonadati</taxon>
        <taxon>Pseudomonadota</taxon>
        <taxon>Alphaproteobacteria</taxon>
        <taxon>Maricaulales</taxon>
        <taxon>Maricaulaceae</taxon>
        <taxon>Alkalicaulis</taxon>
    </lineage>
</organism>
<dbReference type="GO" id="GO:0003887">
    <property type="term" value="F:DNA-directed DNA polymerase activity"/>
    <property type="evidence" value="ECO:0007669"/>
    <property type="project" value="InterPro"/>
</dbReference>
<proteinExistence type="predicted"/>
<dbReference type="AlphaFoldDB" id="A0A5M6ZMK4"/>
<dbReference type="InterPro" id="IPR036768">
    <property type="entry name" value="PolIII_chi_sf"/>
</dbReference>
<dbReference type="InterPro" id="IPR007459">
    <property type="entry name" value="DNA_pol3_chi"/>
</dbReference>
<comment type="caution">
    <text evidence="1">The sequence shown here is derived from an EMBL/GenBank/DDBJ whole genome shotgun (WGS) entry which is preliminary data.</text>
</comment>
<dbReference type="RefSeq" id="WP_150022176.1">
    <property type="nucleotide sequence ID" value="NZ_VWOJ01000001.1"/>
</dbReference>
<dbReference type="GO" id="GO:0003677">
    <property type="term" value="F:DNA binding"/>
    <property type="evidence" value="ECO:0007669"/>
    <property type="project" value="InterPro"/>
</dbReference>
<dbReference type="Pfam" id="PF04364">
    <property type="entry name" value="DNA_pol3_chi"/>
    <property type="match status" value="1"/>
</dbReference>
<dbReference type="PANTHER" id="PTHR38767:SF1">
    <property type="entry name" value="DNA POLYMERASE III SUBUNIT CHI"/>
    <property type="match status" value="1"/>
</dbReference>
<evidence type="ECO:0000313" key="1">
    <source>
        <dbReference type="EMBL" id="KAA5805145.1"/>
    </source>
</evidence>
<dbReference type="GO" id="GO:0032298">
    <property type="term" value="P:positive regulation of DNA-templated DNA replication initiation"/>
    <property type="evidence" value="ECO:0007669"/>
    <property type="project" value="TreeGrafter"/>
</dbReference>
<dbReference type="GO" id="GO:0006260">
    <property type="term" value="P:DNA replication"/>
    <property type="evidence" value="ECO:0007669"/>
    <property type="project" value="InterPro"/>
</dbReference>
<reference evidence="1 2" key="1">
    <citation type="submission" date="2019-09" db="EMBL/GenBank/DDBJ databases">
        <authorList>
            <person name="Kevbrin V."/>
            <person name="Grouzdev D.S."/>
        </authorList>
    </citation>
    <scope>NUCLEOTIDE SEQUENCE [LARGE SCALE GENOMIC DNA]</scope>
    <source>
        <strain evidence="1 2">G-192</strain>
    </source>
</reference>
<accession>A0A5M6ZMK4</accession>
<dbReference type="PANTHER" id="PTHR38767">
    <property type="entry name" value="DNA POLYMERASE III SUBUNIT CHI"/>
    <property type="match status" value="1"/>
</dbReference>
<dbReference type="Proteomes" id="UP000325122">
    <property type="component" value="Unassembled WGS sequence"/>
</dbReference>
<name>A0A5M6ZMK4_9PROT</name>
<dbReference type="Gene3D" id="3.40.50.10110">
    <property type="entry name" value="DNA polymerase III subunit chi"/>
    <property type="match status" value="1"/>
</dbReference>